<dbReference type="SUPFAM" id="SSF48484">
    <property type="entry name" value="Lipoxigenase"/>
    <property type="match status" value="1"/>
</dbReference>
<proteinExistence type="inferred from homology"/>
<feature type="coiled-coil region" evidence="15">
    <location>
        <begin position="767"/>
        <end position="794"/>
    </location>
</feature>
<dbReference type="InterPro" id="IPR036392">
    <property type="entry name" value="PLAT/LH2_dom_sf"/>
</dbReference>
<dbReference type="Gene3D" id="4.10.372.10">
    <property type="entry name" value="Lipoxygenase-1, Domain 3"/>
    <property type="match status" value="1"/>
</dbReference>
<evidence type="ECO:0000256" key="16">
    <source>
        <dbReference type="SAM" id="MobiDB-lite"/>
    </source>
</evidence>
<dbReference type="PANTHER" id="PTHR11771">
    <property type="entry name" value="LIPOXYGENASE"/>
    <property type="match status" value="1"/>
</dbReference>
<dbReference type="InterPro" id="IPR001246">
    <property type="entry name" value="LipOase_plant"/>
</dbReference>
<dbReference type="InterPro" id="IPR000907">
    <property type="entry name" value="LipOase"/>
</dbReference>
<dbReference type="PROSITE" id="PS00081">
    <property type="entry name" value="LIPOXYGENASE_2"/>
    <property type="match status" value="1"/>
</dbReference>
<comment type="function">
    <text evidence="14">Plant lipoxygenase may be involved in a number of diverse aspects of plant physiology including growth and development, pest resistance, and senescence or responses to wounding.</text>
</comment>
<dbReference type="InterPro" id="IPR001024">
    <property type="entry name" value="PLAT/LH2_dom"/>
</dbReference>
<reference evidence="20" key="1">
    <citation type="submission" date="2025-08" db="UniProtKB">
        <authorList>
            <consortium name="RefSeq"/>
        </authorList>
    </citation>
    <scope>IDENTIFICATION</scope>
    <source>
        <tissue evidence="20">Stem</tissue>
    </source>
</reference>
<evidence type="ECO:0000256" key="6">
    <source>
        <dbReference type="ARBA" id="ARBA00022832"/>
    </source>
</evidence>
<evidence type="ECO:0000256" key="4">
    <source>
        <dbReference type="ARBA" id="ARBA00022723"/>
    </source>
</evidence>
<feature type="domain" description="PLAT" evidence="17">
    <location>
        <begin position="3"/>
        <end position="127"/>
    </location>
</feature>
<organism evidence="19 20">
    <name type="scientific">Cucumis melo</name>
    <name type="common">Muskmelon</name>
    <dbReference type="NCBI Taxonomy" id="3656"/>
    <lineage>
        <taxon>Eukaryota</taxon>
        <taxon>Viridiplantae</taxon>
        <taxon>Streptophyta</taxon>
        <taxon>Embryophyta</taxon>
        <taxon>Tracheophyta</taxon>
        <taxon>Spermatophyta</taxon>
        <taxon>Magnoliopsida</taxon>
        <taxon>eudicotyledons</taxon>
        <taxon>Gunneridae</taxon>
        <taxon>Pentapetalae</taxon>
        <taxon>rosids</taxon>
        <taxon>fabids</taxon>
        <taxon>Cucurbitales</taxon>
        <taxon>Cucurbitaceae</taxon>
        <taxon>Benincaseae</taxon>
        <taxon>Cucumis</taxon>
    </lineage>
</organism>
<dbReference type="PROSITE" id="PS50095">
    <property type="entry name" value="PLAT"/>
    <property type="match status" value="1"/>
</dbReference>
<keyword evidence="9 13" id="KW-0408">Iron</keyword>
<dbReference type="PROSITE" id="PS00711">
    <property type="entry name" value="LIPOXYGENASE_1"/>
    <property type="match status" value="1"/>
</dbReference>
<protein>
    <recommendedName>
        <fullName evidence="14">Lipoxygenase</fullName>
        <ecNumber evidence="14">1.13.11.-</ecNumber>
    </recommendedName>
</protein>
<dbReference type="Gene3D" id="4.10.375.10">
    <property type="entry name" value="Lipoxygenase-1, Domain 2"/>
    <property type="match status" value="1"/>
</dbReference>
<evidence type="ECO:0000256" key="10">
    <source>
        <dbReference type="ARBA" id="ARBA00023098"/>
    </source>
</evidence>
<dbReference type="Gene3D" id="1.20.245.10">
    <property type="entry name" value="Lipoxygenase-1, Domain 5"/>
    <property type="match status" value="1"/>
</dbReference>
<dbReference type="SUPFAM" id="SSF49723">
    <property type="entry name" value="Lipase/lipooxygenase domain (PLAT/LH2 domain)"/>
    <property type="match status" value="1"/>
</dbReference>
<dbReference type="SMART" id="SM00308">
    <property type="entry name" value="LH2"/>
    <property type="match status" value="1"/>
</dbReference>
<dbReference type="InterPro" id="IPR020833">
    <property type="entry name" value="LipOase_Fe_BS"/>
</dbReference>
<evidence type="ECO:0000256" key="13">
    <source>
        <dbReference type="RuleBase" id="RU003974"/>
    </source>
</evidence>
<dbReference type="InterPro" id="IPR013819">
    <property type="entry name" value="LipOase_C"/>
</dbReference>
<dbReference type="Gene3D" id="3.10.450.60">
    <property type="match status" value="1"/>
</dbReference>
<evidence type="ECO:0000313" key="19">
    <source>
        <dbReference type="Proteomes" id="UP001652600"/>
    </source>
</evidence>
<name>A0ABM3KT92_CUCME</name>
<evidence type="ECO:0000256" key="7">
    <source>
        <dbReference type="ARBA" id="ARBA00022964"/>
    </source>
</evidence>
<dbReference type="RefSeq" id="XP_050941003.1">
    <property type="nucleotide sequence ID" value="XM_051085046.1"/>
</dbReference>
<dbReference type="PROSITE" id="PS51393">
    <property type="entry name" value="LIPOXYGENASE_3"/>
    <property type="match status" value="1"/>
</dbReference>
<keyword evidence="7 13" id="KW-0223">Dioxygenase</keyword>
<dbReference type="InterPro" id="IPR027433">
    <property type="entry name" value="Lipoxygenase_dom_3"/>
</dbReference>
<keyword evidence="3 14" id="KW-0444">Lipid biosynthesis</keyword>
<dbReference type="Gene3D" id="2.60.60.20">
    <property type="entry name" value="PLAT/LH2 domain"/>
    <property type="match status" value="1"/>
</dbReference>
<keyword evidence="6" id="KW-0276">Fatty acid metabolism</keyword>
<evidence type="ECO:0000256" key="14">
    <source>
        <dbReference type="RuleBase" id="RU003975"/>
    </source>
</evidence>
<keyword evidence="4 13" id="KW-0479">Metal-binding</keyword>
<comment type="cofactor">
    <cofactor evidence="1 13">
        <name>Fe cation</name>
        <dbReference type="ChEBI" id="CHEBI:24875"/>
    </cofactor>
</comment>
<comment type="caution">
    <text evidence="12">Lacks conserved residue(s) required for the propagation of feature annotation.</text>
</comment>
<keyword evidence="11 14" id="KW-0275">Fatty acid biosynthesis</keyword>
<dbReference type="Proteomes" id="UP001652600">
    <property type="component" value="Chromosome 5"/>
</dbReference>
<evidence type="ECO:0000256" key="11">
    <source>
        <dbReference type="ARBA" id="ARBA00023160"/>
    </source>
</evidence>
<evidence type="ECO:0000313" key="20">
    <source>
        <dbReference type="RefSeq" id="XP_050941003.1"/>
    </source>
</evidence>
<accession>A0ABM3KT92</accession>
<evidence type="ECO:0000256" key="15">
    <source>
        <dbReference type="SAM" id="Coils"/>
    </source>
</evidence>
<keyword evidence="5 14" id="KW-0925">Oxylipin biosynthesis</keyword>
<feature type="region of interest" description="Disordered" evidence="16">
    <location>
        <begin position="184"/>
        <end position="224"/>
    </location>
</feature>
<comment type="pathway">
    <text evidence="14">Lipid metabolism; oxylipin biosynthesis.</text>
</comment>
<evidence type="ECO:0000259" key="17">
    <source>
        <dbReference type="PROSITE" id="PS50095"/>
    </source>
</evidence>
<comment type="similarity">
    <text evidence="2 13">Belongs to the lipoxygenase family.</text>
</comment>
<evidence type="ECO:0000256" key="9">
    <source>
        <dbReference type="ARBA" id="ARBA00023004"/>
    </source>
</evidence>
<dbReference type="PRINTS" id="PR00468">
    <property type="entry name" value="PLTLPOXGNASE"/>
</dbReference>
<evidence type="ECO:0000256" key="2">
    <source>
        <dbReference type="ARBA" id="ARBA00009419"/>
    </source>
</evidence>
<dbReference type="Pfam" id="PF00305">
    <property type="entry name" value="Lipoxygenase"/>
    <property type="match status" value="1"/>
</dbReference>
<evidence type="ECO:0000256" key="1">
    <source>
        <dbReference type="ARBA" id="ARBA00001962"/>
    </source>
</evidence>
<keyword evidence="15" id="KW-0175">Coiled coil</keyword>
<dbReference type="InterPro" id="IPR036226">
    <property type="entry name" value="LipOase_C_sf"/>
</dbReference>
<evidence type="ECO:0000256" key="3">
    <source>
        <dbReference type="ARBA" id="ARBA00022516"/>
    </source>
</evidence>
<dbReference type="InterPro" id="IPR020834">
    <property type="entry name" value="LipOase_CS"/>
</dbReference>
<evidence type="ECO:0000259" key="18">
    <source>
        <dbReference type="PROSITE" id="PS51393"/>
    </source>
</evidence>
<sequence>MSYMGNVVVTVKPKKKEEFPWVEIIYLKFASVELDSNGQPKEFIKCEAQLQEVDESVEYKKYKGEIKVAEGFGEIGAVIVELQEGVNERFIDTISVVAEEPPISVTFSCKSWVQPKGLIAHRRIFFSSNKSYLSGKTPGGLVKLRAEDLANLRGEKANGSVDRNERKAFERIYDYDLYNDLGDPDQSMDLKRPVLGGSEDQYPYPRRCRTGRPPSQNDPASEKRIEEWFYVPRDEEFSEIKQSSSQPDGNKKLLGKVPFSDLPELDIETPFAASKINLQFNISSLVSSHRPPALSSSDVPSSTLVELPPPESYKRDQYNWLSDIEFARLTLAGLNPYSIQLVRDLPFKSTLEESDYGPRQSKFTPERVHELLGCRITVAKALVDKRLFVLDYHDTLLPYVRKVRKIKGTTLYGSRTLFFLNSDGTLMPLGIELTRPPMDGHLEQWKEVFTPGTDSTDVWLWRLAKAHVLSHDSCIHQLVIHWLRAHCCMEPYAIATNRQLSTMHPIYRLLHPHFRYNMRINANARKNLINAGGIIERTFSAASYSVELSSSAYKEWRFDKQALPEDLIHRGMAEIKTDSSGRDVFELTIKDYPFANDGLLLWNALLEWVTEYVNHYYGDDKYAVKNDKELQAWWEEIQKKGHPDKKTGWPALRTRDDLIKIASTIAWVGSGHHASVNFLQYAYGGYMPNRPSIARTNMLTENHSDKFLKDFINQPEKKLHELFPSDAQAALVKQTMFLLSIHSPDEEYIGDAIEPAWALDPSISEAFEKFKANLTVLEKKIDELNQNKDLKNRYGAGIIPYEVMKPRSKPGITGSGVPYSVSI</sequence>
<gene>
    <name evidence="20" type="primary">LOC103491676</name>
</gene>
<keyword evidence="8 13" id="KW-0560">Oxidoreductase</keyword>
<evidence type="ECO:0000256" key="5">
    <source>
        <dbReference type="ARBA" id="ARBA00022767"/>
    </source>
</evidence>
<keyword evidence="19" id="KW-1185">Reference proteome</keyword>
<evidence type="ECO:0000256" key="12">
    <source>
        <dbReference type="PROSITE-ProRule" id="PRU00152"/>
    </source>
</evidence>
<dbReference type="GeneID" id="103491676"/>
<evidence type="ECO:0000256" key="8">
    <source>
        <dbReference type="ARBA" id="ARBA00023002"/>
    </source>
</evidence>
<dbReference type="EC" id="1.13.11.-" evidence="14"/>
<dbReference type="PRINTS" id="PR00087">
    <property type="entry name" value="LIPOXYGENASE"/>
</dbReference>
<feature type="domain" description="Lipoxygenase" evidence="18">
    <location>
        <begin position="131"/>
        <end position="823"/>
    </location>
</feature>
<keyword evidence="10" id="KW-0443">Lipid metabolism</keyword>